<reference evidence="1" key="1">
    <citation type="submission" date="2022-12" db="EMBL/GenBank/DDBJ databases">
        <authorList>
            <person name="Bing R.G."/>
            <person name="Willard D.J."/>
            <person name="Manesh M.J.H."/>
            <person name="Laemthong T."/>
            <person name="Crosby J.R."/>
            <person name="Kelly R.M."/>
        </authorList>
    </citation>
    <scope>NUCLEOTIDE SEQUENCE</scope>
    <source>
        <strain evidence="1">DSM 8991</strain>
    </source>
</reference>
<accession>A0ABY7BFW8</accession>
<gene>
    <name evidence="1" type="ORF">OTJ99_002089</name>
</gene>
<organism evidence="1 2">
    <name type="scientific">Caldicellulosiruptor naganoensis</name>
    <dbReference type="NCBI Taxonomy" id="29324"/>
    <lineage>
        <taxon>Bacteria</taxon>
        <taxon>Bacillati</taxon>
        <taxon>Bacillota</taxon>
        <taxon>Bacillota incertae sedis</taxon>
        <taxon>Caldicellulosiruptorales</taxon>
        <taxon>Caldicellulosiruptoraceae</taxon>
        <taxon>Caldicellulosiruptor</taxon>
    </lineage>
</organism>
<keyword evidence="2" id="KW-1185">Reference proteome</keyword>
<proteinExistence type="predicted"/>
<dbReference type="PANTHER" id="PTHR39179:SF1">
    <property type="entry name" value="SPORE COAT PROTEIN I"/>
    <property type="match status" value="1"/>
</dbReference>
<name>A0ABY7BFW8_9FIRM</name>
<dbReference type="Gene3D" id="3.90.1200.10">
    <property type="match status" value="1"/>
</dbReference>
<dbReference type="InterPro" id="IPR011009">
    <property type="entry name" value="Kinase-like_dom_sf"/>
</dbReference>
<protein>
    <submittedName>
        <fullName evidence="1">Uncharacterized protein</fullName>
    </submittedName>
</protein>
<evidence type="ECO:0000313" key="2">
    <source>
        <dbReference type="Proteomes" id="UP001164745"/>
    </source>
</evidence>
<evidence type="ECO:0000313" key="1">
    <source>
        <dbReference type="EMBL" id="WAM31252.1"/>
    </source>
</evidence>
<dbReference type="InterPro" id="IPR047175">
    <property type="entry name" value="CotS-like"/>
</dbReference>
<dbReference type="PANTHER" id="PTHR39179">
    <property type="entry name" value="SPORE COAT PROTEIN I"/>
    <property type="match status" value="1"/>
</dbReference>
<dbReference type="SUPFAM" id="SSF56112">
    <property type="entry name" value="Protein kinase-like (PK-like)"/>
    <property type="match status" value="1"/>
</dbReference>
<dbReference type="EMBL" id="CP113864">
    <property type="protein sequence ID" value="WAM31252.1"/>
    <property type="molecule type" value="Genomic_DNA"/>
</dbReference>
<dbReference type="Proteomes" id="UP001164745">
    <property type="component" value="Chromosome"/>
</dbReference>
<dbReference type="Gene3D" id="3.30.200.20">
    <property type="entry name" value="Phosphorylase Kinase, domain 1"/>
    <property type="match status" value="1"/>
</dbReference>
<sequence length="242" mass="28407">MALKNIISIQYGMNIKNMKQLKNEFLIKTTKAEYIAKKIKLSPAEIVFIYHCQEHLKENKFVSFEKIVSTKDGCPYLRFDKSLYVLIEHFKKEPVEINEKKISNCIEFINTFHAASTNILSTIGARYKASYAKDRIAARNMYSVFTKIKQNPDLIKNEKVRNSILRTIDKNIEHVEKAMKILEDDKYLSLIRRSMQENRFVHGKLTIHNIVKSYNKLRLINLFDVELNIREKDIATFVKSLL</sequence>
<dbReference type="RefSeq" id="WP_235374981.1">
    <property type="nucleotide sequence ID" value="NZ_CP113864.1"/>
</dbReference>